<evidence type="ECO:0000313" key="2">
    <source>
        <dbReference type="Proteomes" id="UP000288843"/>
    </source>
</evidence>
<protein>
    <submittedName>
        <fullName evidence="1">Uncharacterized protein</fullName>
    </submittedName>
</protein>
<name>A0A443VTU6_RAOPL</name>
<organism evidence="1 2">
    <name type="scientific">Raoultella planticola</name>
    <name type="common">Klebsiella planticola</name>
    <dbReference type="NCBI Taxonomy" id="575"/>
    <lineage>
        <taxon>Bacteria</taxon>
        <taxon>Pseudomonadati</taxon>
        <taxon>Pseudomonadota</taxon>
        <taxon>Gammaproteobacteria</taxon>
        <taxon>Enterobacterales</taxon>
        <taxon>Enterobacteriaceae</taxon>
        <taxon>Klebsiella/Raoultella group</taxon>
        <taxon>Raoultella</taxon>
    </lineage>
</organism>
<accession>A0A443VTU6</accession>
<reference evidence="1 2" key="1">
    <citation type="submission" date="2018-06" db="EMBL/GenBank/DDBJ databases">
        <title>Carbapenemase-producing Enterobacteriaceae present in wastewater treatment plant effluent and nearby surface waters in the US.</title>
        <authorList>
            <person name="Mathys D.A."/>
            <person name="Mollenkopf D.F."/>
            <person name="Feicht S.M."/>
            <person name="Adams R.J."/>
            <person name="Albers A.L."/>
            <person name="Stuever D.M."/>
            <person name="Daniels J.B."/>
            <person name="Wittum T.E."/>
        </authorList>
    </citation>
    <scope>NUCLEOTIDE SEQUENCE [LARGE SCALE GENOMIC DNA]</scope>
    <source>
        <strain evidence="1 2">GEO_47_Down_B</strain>
    </source>
</reference>
<dbReference type="AlphaFoldDB" id="A0A443VTU6"/>
<dbReference type="Proteomes" id="UP000288843">
    <property type="component" value="Unassembled WGS sequence"/>
</dbReference>
<dbReference type="EMBL" id="QKOX01000002">
    <property type="protein sequence ID" value="RWT25785.1"/>
    <property type="molecule type" value="Genomic_DNA"/>
</dbReference>
<gene>
    <name evidence="1" type="ORF">DN603_03090</name>
</gene>
<comment type="caution">
    <text evidence="1">The sequence shown here is derived from an EMBL/GenBank/DDBJ whole genome shotgun (WGS) entry which is preliminary data.</text>
</comment>
<evidence type="ECO:0000313" key="1">
    <source>
        <dbReference type="EMBL" id="RWT25785.1"/>
    </source>
</evidence>
<sequence>MKKIIVFIIFFVSDCANPAPNFSPRGNELPDGIVGQAYLAEVEITNAVLFKENIGVDILPINSGLIWNPEMITLKRGGREREVEDYHHIIISGKPQENGEILIHINGYSMGTSTPGRKIDKSYIIRINYSGK</sequence>
<dbReference type="RefSeq" id="WP_064794193.1">
    <property type="nucleotide sequence ID" value="NZ_CADCYG010000001.1"/>
</dbReference>
<proteinExistence type="predicted"/>